<sequence length="412" mass="45450">MLVKSLNVLILIVLLPFFVKAQTCGITNIALGKPVTVSAEQQYHVGADAVDGNVSSGWFAPGDNNYIYVDLGQSYNICKIKIIWQTDGRGKDYKAQVSTDATNWTDIFSRTNNNASTDSFTVNGTGRYVRILIATRVNNWASIEMSELEIYNSLAGNTRPSVSMTLPANNASFFSGANIKLTALANDPNGSISKVEFYQGLEKLGEVLQAPYTFTWANVQAGTYSLRAKAYDNQNADSLSLPVTIIVNPSTRWSLLGNQGTNPDSVFLGTTDNKRLVFKTNNAERMTILSDGFVGIGTSTKPNAETKFAVNGAVYAKKLKITQTGWADYVFNDDYRLPALSEVEKYIKSHKHLPGVPTTAEVEKNGTDVGEIQALLLKKIEELTLYIIEQNKKIEEQQRKISELENKEVNRN</sequence>
<accession>A0A4Q7N5V9</accession>
<dbReference type="InterPro" id="IPR008979">
    <property type="entry name" value="Galactose-bd-like_sf"/>
</dbReference>
<evidence type="ECO:0000256" key="1">
    <source>
        <dbReference type="SAM" id="Coils"/>
    </source>
</evidence>
<proteinExistence type="predicted"/>
<gene>
    <name evidence="3" type="ORF">EV199_2333</name>
</gene>
<dbReference type="SUPFAM" id="SSF49785">
    <property type="entry name" value="Galactose-binding domain-like"/>
    <property type="match status" value="1"/>
</dbReference>
<name>A0A4Q7N5V9_9BACT</name>
<dbReference type="Gene3D" id="2.60.40.10">
    <property type="entry name" value="Immunoglobulins"/>
    <property type="match status" value="1"/>
</dbReference>
<protein>
    <submittedName>
        <fullName evidence="3">F5/8 type C domain-containing protein</fullName>
    </submittedName>
</protein>
<dbReference type="EMBL" id="SGXA01000001">
    <property type="protein sequence ID" value="RZS76448.1"/>
    <property type="molecule type" value="Genomic_DNA"/>
</dbReference>
<dbReference type="Proteomes" id="UP000293874">
    <property type="component" value="Unassembled WGS sequence"/>
</dbReference>
<evidence type="ECO:0000313" key="4">
    <source>
        <dbReference type="Proteomes" id="UP000293874"/>
    </source>
</evidence>
<comment type="caution">
    <text evidence="3">The sequence shown here is derived from an EMBL/GenBank/DDBJ whole genome shotgun (WGS) entry which is preliminary data.</text>
</comment>
<evidence type="ECO:0000313" key="3">
    <source>
        <dbReference type="EMBL" id="RZS76448.1"/>
    </source>
</evidence>
<dbReference type="Gene3D" id="2.60.120.260">
    <property type="entry name" value="Galactose-binding domain-like"/>
    <property type="match status" value="1"/>
</dbReference>
<feature type="coiled-coil region" evidence="1">
    <location>
        <begin position="380"/>
        <end position="412"/>
    </location>
</feature>
<dbReference type="InterPro" id="IPR000421">
    <property type="entry name" value="FA58C"/>
</dbReference>
<keyword evidence="4" id="KW-1185">Reference proteome</keyword>
<feature type="domain" description="F5/8 type C" evidence="2">
    <location>
        <begin position="19"/>
        <end position="153"/>
    </location>
</feature>
<dbReference type="InterPro" id="IPR022409">
    <property type="entry name" value="PKD/Chitinase_dom"/>
</dbReference>
<dbReference type="OrthoDB" id="9808753at2"/>
<dbReference type="SMART" id="SM00089">
    <property type="entry name" value="PKD"/>
    <property type="match status" value="1"/>
</dbReference>
<dbReference type="Pfam" id="PF00754">
    <property type="entry name" value="F5_F8_type_C"/>
    <property type="match status" value="1"/>
</dbReference>
<evidence type="ECO:0000259" key="2">
    <source>
        <dbReference type="PROSITE" id="PS50022"/>
    </source>
</evidence>
<keyword evidence="1" id="KW-0175">Coiled coil</keyword>
<dbReference type="Pfam" id="PF17957">
    <property type="entry name" value="Big_7"/>
    <property type="match status" value="1"/>
</dbReference>
<organism evidence="3 4">
    <name type="scientific">Pseudobacter ginsenosidimutans</name>
    <dbReference type="NCBI Taxonomy" id="661488"/>
    <lineage>
        <taxon>Bacteria</taxon>
        <taxon>Pseudomonadati</taxon>
        <taxon>Bacteroidota</taxon>
        <taxon>Chitinophagia</taxon>
        <taxon>Chitinophagales</taxon>
        <taxon>Chitinophagaceae</taxon>
        <taxon>Pseudobacter</taxon>
    </lineage>
</organism>
<reference evidence="3 4" key="1">
    <citation type="submission" date="2019-02" db="EMBL/GenBank/DDBJ databases">
        <title>Genomic Encyclopedia of Type Strains, Phase IV (KMG-IV): sequencing the most valuable type-strain genomes for metagenomic binning, comparative biology and taxonomic classification.</title>
        <authorList>
            <person name="Goeker M."/>
        </authorList>
    </citation>
    <scope>NUCLEOTIDE SEQUENCE [LARGE SCALE GENOMIC DNA]</scope>
    <source>
        <strain evidence="3 4">DSM 18116</strain>
    </source>
</reference>
<dbReference type="AlphaFoldDB" id="A0A4Q7N5V9"/>
<dbReference type="PROSITE" id="PS50022">
    <property type="entry name" value="FA58C_3"/>
    <property type="match status" value="1"/>
</dbReference>
<dbReference type="RefSeq" id="WP_158644125.1">
    <property type="nucleotide sequence ID" value="NZ_CP042431.1"/>
</dbReference>
<dbReference type="InterPro" id="IPR013783">
    <property type="entry name" value="Ig-like_fold"/>
</dbReference>